<protein>
    <submittedName>
        <fullName evidence="1">DUF3176 domain-containing protein</fullName>
    </submittedName>
</protein>
<proteinExistence type="predicted"/>
<reference evidence="1" key="1">
    <citation type="submission" date="2021-08" db="EMBL/GenBank/DDBJ databases">
        <title>Hoeflea bacterium WL0058 sp. nov., isolated from the sediment.</title>
        <authorList>
            <person name="Wang L."/>
            <person name="Zhang D."/>
        </authorList>
    </citation>
    <scope>NUCLEOTIDE SEQUENCE</scope>
    <source>
        <strain evidence="1">WL0058</strain>
    </source>
</reference>
<dbReference type="Proteomes" id="UP001196509">
    <property type="component" value="Unassembled WGS sequence"/>
</dbReference>
<gene>
    <name evidence="1" type="ORF">K1W69_07170</name>
</gene>
<evidence type="ECO:0000313" key="2">
    <source>
        <dbReference type="Proteomes" id="UP001196509"/>
    </source>
</evidence>
<dbReference type="AlphaFoldDB" id="A0AAE3CZ52"/>
<organism evidence="1 2">
    <name type="scientific">Flavimaribacter sediminis</name>
    <dbReference type="NCBI Taxonomy" id="2865987"/>
    <lineage>
        <taxon>Bacteria</taxon>
        <taxon>Pseudomonadati</taxon>
        <taxon>Pseudomonadota</taxon>
        <taxon>Alphaproteobacteria</taxon>
        <taxon>Hyphomicrobiales</taxon>
        <taxon>Rhizobiaceae</taxon>
        <taxon>Flavimaribacter</taxon>
    </lineage>
</organism>
<evidence type="ECO:0000313" key="1">
    <source>
        <dbReference type="EMBL" id="MBW8636965.1"/>
    </source>
</evidence>
<sequence length="177" mass="19478">MTRKPGFATRMGNYFCGATLGRHIVRSIADFQVRYDGSSRGFWGAACFVALLLVSAPACLADNVYPDIVGTWVGEGADIRMSYDGGDVVFSSETITQTVTEQRDRRFTGSMHSESGASEKFSVEFVGVFVDKSHFRWSEPNGFVEGRMIDADTIDSCYIRTAPEGQNAACQTLKRVK</sequence>
<accession>A0AAE3CZ52</accession>
<dbReference type="RefSeq" id="WP_220227604.1">
    <property type="nucleotide sequence ID" value="NZ_JAICBX010000001.1"/>
</dbReference>
<name>A0AAE3CZ52_9HYPH</name>
<keyword evidence="2" id="KW-1185">Reference proteome</keyword>
<dbReference type="EMBL" id="JAICBX010000001">
    <property type="protein sequence ID" value="MBW8636965.1"/>
    <property type="molecule type" value="Genomic_DNA"/>
</dbReference>
<comment type="caution">
    <text evidence="1">The sequence shown here is derived from an EMBL/GenBank/DDBJ whole genome shotgun (WGS) entry which is preliminary data.</text>
</comment>